<feature type="domain" description="Polysaccharide export protein N-terminal" evidence="16">
    <location>
        <begin position="60"/>
        <end position="157"/>
    </location>
</feature>
<evidence type="ECO:0000256" key="3">
    <source>
        <dbReference type="ARBA" id="ARBA00022448"/>
    </source>
</evidence>
<dbReference type="Pfam" id="PF22461">
    <property type="entry name" value="SLBB_2"/>
    <property type="match status" value="1"/>
</dbReference>
<keyword evidence="11 15" id="KW-0472">Membrane</keyword>
<keyword evidence="4" id="KW-1134">Transmembrane beta strand</keyword>
<feature type="transmembrane region" description="Helical" evidence="15">
    <location>
        <begin position="21"/>
        <end position="37"/>
    </location>
</feature>
<dbReference type="PANTHER" id="PTHR33619">
    <property type="entry name" value="POLYSACCHARIDE EXPORT PROTEIN GFCE-RELATED"/>
    <property type="match status" value="1"/>
</dbReference>
<keyword evidence="10" id="KW-0626">Porin</keyword>
<keyword evidence="19" id="KW-1185">Reference proteome</keyword>
<protein>
    <submittedName>
        <fullName evidence="18">Polysaccharide export outer membrane protein</fullName>
    </submittedName>
</protein>
<comment type="caution">
    <text evidence="18">The sequence shown here is derived from an EMBL/GenBank/DDBJ whole genome shotgun (WGS) entry which is preliminary data.</text>
</comment>
<keyword evidence="9" id="KW-0406">Ion transport</keyword>
<dbReference type="InterPro" id="IPR049712">
    <property type="entry name" value="Poly_export"/>
</dbReference>
<comment type="subcellular location">
    <subcellularLocation>
        <location evidence="1">Cell outer membrane</location>
        <topology evidence="1">Multi-pass membrane protein</topology>
    </subcellularLocation>
</comment>
<feature type="transmembrane region" description="Helical" evidence="15">
    <location>
        <begin position="259"/>
        <end position="277"/>
    </location>
</feature>
<dbReference type="EMBL" id="JACHOC010000007">
    <property type="protein sequence ID" value="MBB4623705.1"/>
    <property type="molecule type" value="Genomic_DNA"/>
</dbReference>
<dbReference type="InterPro" id="IPR054765">
    <property type="entry name" value="SLBB_dom"/>
</dbReference>
<evidence type="ECO:0000256" key="5">
    <source>
        <dbReference type="ARBA" id="ARBA00022597"/>
    </source>
</evidence>
<feature type="domain" description="SLBB" evidence="17">
    <location>
        <begin position="162"/>
        <end position="241"/>
    </location>
</feature>
<evidence type="ECO:0000256" key="1">
    <source>
        <dbReference type="ARBA" id="ARBA00004571"/>
    </source>
</evidence>
<evidence type="ECO:0000256" key="12">
    <source>
        <dbReference type="ARBA" id="ARBA00023139"/>
    </source>
</evidence>
<evidence type="ECO:0000313" key="18">
    <source>
        <dbReference type="EMBL" id="MBB4623705.1"/>
    </source>
</evidence>
<evidence type="ECO:0000256" key="10">
    <source>
        <dbReference type="ARBA" id="ARBA00023114"/>
    </source>
</evidence>
<dbReference type="Proteomes" id="UP000533637">
    <property type="component" value="Unassembled WGS sequence"/>
</dbReference>
<evidence type="ECO:0000256" key="11">
    <source>
        <dbReference type="ARBA" id="ARBA00023136"/>
    </source>
</evidence>
<keyword evidence="14" id="KW-0449">Lipoprotein</keyword>
<evidence type="ECO:0000256" key="8">
    <source>
        <dbReference type="ARBA" id="ARBA00023047"/>
    </source>
</evidence>
<name>A0ABR6KQE7_9BACT</name>
<keyword evidence="8" id="KW-0625">Polysaccharide transport</keyword>
<accession>A0ABR6KQE7</accession>
<evidence type="ECO:0000256" key="15">
    <source>
        <dbReference type="SAM" id="Phobius"/>
    </source>
</evidence>
<dbReference type="Gene3D" id="3.10.560.10">
    <property type="entry name" value="Outer membrane lipoprotein wza domain like"/>
    <property type="match status" value="1"/>
</dbReference>
<reference evidence="18 19" key="1">
    <citation type="submission" date="2020-08" db="EMBL/GenBank/DDBJ databases">
        <title>Genomic Encyclopedia of Type Strains, Phase IV (KMG-IV): sequencing the most valuable type-strain genomes for metagenomic binning, comparative biology and taxonomic classification.</title>
        <authorList>
            <person name="Goeker M."/>
        </authorList>
    </citation>
    <scope>NUCLEOTIDE SEQUENCE [LARGE SCALE GENOMIC DNA]</scope>
    <source>
        <strain evidence="18 19">DSM 102983</strain>
    </source>
</reference>
<evidence type="ECO:0000256" key="9">
    <source>
        <dbReference type="ARBA" id="ARBA00023065"/>
    </source>
</evidence>
<keyword evidence="3" id="KW-0813">Transport</keyword>
<keyword evidence="15" id="KW-1133">Transmembrane helix</keyword>
<organism evidence="18 19">
    <name type="scientific">Parabacteroides faecis</name>
    <dbReference type="NCBI Taxonomy" id="1217282"/>
    <lineage>
        <taxon>Bacteria</taxon>
        <taxon>Pseudomonadati</taxon>
        <taxon>Bacteroidota</taxon>
        <taxon>Bacteroidia</taxon>
        <taxon>Bacteroidales</taxon>
        <taxon>Tannerellaceae</taxon>
        <taxon>Parabacteroides</taxon>
    </lineage>
</organism>
<evidence type="ECO:0000256" key="6">
    <source>
        <dbReference type="ARBA" id="ARBA00022692"/>
    </source>
</evidence>
<evidence type="ECO:0000256" key="13">
    <source>
        <dbReference type="ARBA" id="ARBA00023237"/>
    </source>
</evidence>
<dbReference type="InterPro" id="IPR003715">
    <property type="entry name" value="Poly_export_N"/>
</dbReference>
<evidence type="ECO:0000313" key="19">
    <source>
        <dbReference type="Proteomes" id="UP000533637"/>
    </source>
</evidence>
<keyword evidence="13" id="KW-0998">Cell outer membrane</keyword>
<evidence type="ECO:0000256" key="4">
    <source>
        <dbReference type="ARBA" id="ARBA00022452"/>
    </source>
</evidence>
<evidence type="ECO:0000259" key="17">
    <source>
        <dbReference type="Pfam" id="PF22461"/>
    </source>
</evidence>
<sequence length="278" mass="31203">MEVIPVVQASKYPEKKKSMKIQYVTYLVMCMAVFFSACTSTKKIIYLQDVIPLKQQEIEQKYEVIIHSDDLLAIMVNSRDPELALPFNMPMVTYQLGSNNGGQQRVLGYLVDTNGDIDFPILGKIHVEGLTRMQLTELVKSKLIEGDLIKDPIVTVQFLNFKVSVMGEVGRPGSFTISGDRITLLEALSMAGDLTIYGRRDRVGVIRENNGKRTILFHDLRSADIFNSPCYYLQQNDIVYVEPNKAKSGQSSINQNNSIGVWVSVISLLTTIAVLIFK</sequence>
<evidence type="ECO:0000256" key="2">
    <source>
        <dbReference type="ARBA" id="ARBA00009450"/>
    </source>
</evidence>
<gene>
    <name evidence="18" type="ORF">GGQ57_003621</name>
</gene>
<keyword evidence="6 15" id="KW-0812">Transmembrane</keyword>
<dbReference type="Pfam" id="PF02563">
    <property type="entry name" value="Poly_export"/>
    <property type="match status" value="1"/>
</dbReference>
<evidence type="ECO:0000259" key="16">
    <source>
        <dbReference type="Pfam" id="PF02563"/>
    </source>
</evidence>
<keyword evidence="5" id="KW-0762">Sugar transport</keyword>
<comment type="similarity">
    <text evidence="2">Belongs to the BexD/CtrA/VexA family.</text>
</comment>
<keyword evidence="12" id="KW-0564">Palmitate</keyword>
<evidence type="ECO:0000256" key="7">
    <source>
        <dbReference type="ARBA" id="ARBA00022729"/>
    </source>
</evidence>
<dbReference type="PANTHER" id="PTHR33619:SF3">
    <property type="entry name" value="POLYSACCHARIDE EXPORT PROTEIN GFCE-RELATED"/>
    <property type="match status" value="1"/>
</dbReference>
<proteinExistence type="inferred from homology"/>
<evidence type="ECO:0000256" key="14">
    <source>
        <dbReference type="ARBA" id="ARBA00023288"/>
    </source>
</evidence>
<keyword evidence="7" id="KW-0732">Signal</keyword>